<keyword evidence="6" id="KW-0449">Lipoprotein</keyword>
<evidence type="ECO:0000313" key="9">
    <source>
        <dbReference type="Proteomes" id="UP000297454"/>
    </source>
</evidence>
<dbReference type="RefSeq" id="WP_134711276.1">
    <property type="nucleotide sequence ID" value="NZ_CP119081.1"/>
</dbReference>
<accession>A0A4V3IYA3</accession>
<dbReference type="Pfam" id="PF02608">
    <property type="entry name" value="Bmp"/>
    <property type="match status" value="1"/>
</dbReference>
<evidence type="ECO:0000313" key="8">
    <source>
        <dbReference type="EMBL" id="TFF66283.1"/>
    </source>
</evidence>
<organism evidence="8 9">
    <name type="scientific">Helcococcus ovis</name>
    <dbReference type="NCBI Taxonomy" id="72026"/>
    <lineage>
        <taxon>Bacteria</taxon>
        <taxon>Bacillati</taxon>
        <taxon>Bacillota</taxon>
        <taxon>Tissierellia</taxon>
        <taxon>Tissierellales</taxon>
        <taxon>Peptoniphilaceae</taxon>
        <taxon>Helcococcus</taxon>
    </lineage>
</organism>
<dbReference type="AlphaFoldDB" id="A0A4V3IYA3"/>
<dbReference type="InterPro" id="IPR028082">
    <property type="entry name" value="Peripla_BP_I"/>
</dbReference>
<sequence length="337" mass="38422">MSNKKVIKLFIISIFIILITSCKKNGENNTNISLVLLNENIENEGRAKQIYDSIKNNKKDSNFNYYIENSNQGFSNRLKNILSNKKNNLIVVDSFLVNNELEFVAESNQNSKFIALDTVIDPVKKNINSIAFKTEESSYLAGYLAGLVTKTNKIGYVGPTKGLINDPYEYGFKAGILQASKELNKAIDFYVQNIEDFNNEKLGRDIANKMYEDGVDIIYQTVWNTGLGIIDSASKHGKYYIGFDQDQSSIAPNYHLISTLKRYDNVIKTELETYLKTKKIDGIKKVLGLKENAVGVSEYKQNDFYDKKTYDKMFSLIEKIKKGEIKVPFDFGSYNKY</sequence>
<feature type="domain" description="ABC transporter substrate-binding protein PnrA-like" evidence="7">
    <location>
        <begin position="37"/>
        <end position="328"/>
    </location>
</feature>
<evidence type="ECO:0000259" key="7">
    <source>
        <dbReference type="Pfam" id="PF02608"/>
    </source>
</evidence>
<dbReference type="Gene3D" id="3.40.50.2300">
    <property type="match status" value="2"/>
</dbReference>
<keyword evidence="4" id="KW-0732">Signal</keyword>
<dbReference type="PANTHER" id="PTHR34296:SF2">
    <property type="entry name" value="ABC TRANSPORTER GUANOSINE-BINDING PROTEIN NUPN"/>
    <property type="match status" value="1"/>
</dbReference>
<reference evidence="8 9" key="1">
    <citation type="submission" date="2019-01" db="EMBL/GenBank/DDBJ databases">
        <title>Draft Genome Sequences of Helcococcus ovis Strains Isolated from the Uterus and Vagina of Dairy Cows with Metritis.</title>
        <authorList>
            <person name="Cunha F."/>
            <person name="Jeon S.J."/>
            <person name="Kutzer P."/>
            <person name="Galvao K.N."/>
        </authorList>
    </citation>
    <scope>NUCLEOTIDE SEQUENCE [LARGE SCALE GENOMIC DNA]</scope>
    <source>
        <strain evidence="8 9">KG-37</strain>
    </source>
</reference>
<name>A0A4V3IYA3_9FIRM</name>
<keyword evidence="9" id="KW-1185">Reference proteome</keyword>
<comment type="similarity">
    <text evidence="2">Belongs to the BMP lipoprotein family.</text>
</comment>
<dbReference type="CDD" id="cd06354">
    <property type="entry name" value="PBP1_PrnA-like"/>
    <property type="match status" value="1"/>
</dbReference>
<evidence type="ECO:0000256" key="1">
    <source>
        <dbReference type="ARBA" id="ARBA00004193"/>
    </source>
</evidence>
<dbReference type="InterPro" id="IPR003760">
    <property type="entry name" value="PnrA-like"/>
</dbReference>
<proteinExistence type="inferred from homology"/>
<dbReference type="PANTHER" id="PTHR34296">
    <property type="entry name" value="TRANSCRIPTIONAL ACTIVATOR PROTEIN MED"/>
    <property type="match status" value="1"/>
</dbReference>
<dbReference type="GO" id="GO:0005886">
    <property type="term" value="C:plasma membrane"/>
    <property type="evidence" value="ECO:0007669"/>
    <property type="project" value="UniProtKB-SubCell"/>
</dbReference>
<dbReference type="OrthoDB" id="9784230at2"/>
<keyword evidence="5" id="KW-0472">Membrane</keyword>
<gene>
    <name evidence="8" type="ORF">EQF91_04110</name>
</gene>
<dbReference type="Proteomes" id="UP000297454">
    <property type="component" value="Unassembled WGS sequence"/>
</dbReference>
<keyword evidence="3" id="KW-1003">Cell membrane</keyword>
<evidence type="ECO:0000256" key="4">
    <source>
        <dbReference type="ARBA" id="ARBA00022729"/>
    </source>
</evidence>
<evidence type="ECO:0000256" key="5">
    <source>
        <dbReference type="ARBA" id="ARBA00023136"/>
    </source>
</evidence>
<dbReference type="EMBL" id="SCFR01000011">
    <property type="protein sequence ID" value="TFF66283.1"/>
    <property type="molecule type" value="Genomic_DNA"/>
</dbReference>
<evidence type="ECO:0000256" key="2">
    <source>
        <dbReference type="ARBA" id="ARBA00008610"/>
    </source>
</evidence>
<evidence type="ECO:0000256" key="6">
    <source>
        <dbReference type="ARBA" id="ARBA00023288"/>
    </source>
</evidence>
<dbReference type="InterPro" id="IPR050957">
    <property type="entry name" value="BMP_lipoprotein"/>
</dbReference>
<evidence type="ECO:0000256" key="3">
    <source>
        <dbReference type="ARBA" id="ARBA00022475"/>
    </source>
</evidence>
<dbReference type="GeneID" id="97030208"/>
<dbReference type="PROSITE" id="PS51257">
    <property type="entry name" value="PROKAR_LIPOPROTEIN"/>
    <property type="match status" value="1"/>
</dbReference>
<comment type="subcellular location">
    <subcellularLocation>
        <location evidence="1">Cell membrane</location>
        <topology evidence="1">Lipid-anchor</topology>
    </subcellularLocation>
</comment>
<dbReference type="SUPFAM" id="SSF53822">
    <property type="entry name" value="Periplasmic binding protein-like I"/>
    <property type="match status" value="1"/>
</dbReference>
<comment type="caution">
    <text evidence="8">The sequence shown here is derived from an EMBL/GenBank/DDBJ whole genome shotgun (WGS) entry which is preliminary data.</text>
</comment>
<protein>
    <submittedName>
        <fullName evidence="8">BMP family ABC transporter substrate-binding protein</fullName>
    </submittedName>
</protein>